<dbReference type="InterPro" id="IPR006054">
    <property type="entry name" value="DnaQ"/>
</dbReference>
<reference evidence="2" key="1">
    <citation type="submission" date="2023-05" db="EMBL/GenBank/DDBJ databases">
        <title>Mariniplasma microaerophilum sp. nov., a novel anaerobic mollicute isolated from terrestrial mud volcano, Taman Peninsula, Russia.</title>
        <authorList>
            <person name="Khomyakova M.A."/>
            <person name="Merkel A.Y."/>
            <person name="Slobodkin A.I."/>
        </authorList>
    </citation>
    <scope>NUCLEOTIDE SEQUENCE</scope>
    <source>
        <strain evidence="2">M4Ah</strain>
    </source>
</reference>
<name>A0AAW6U688_9MOLU</name>
<dbReference type="GO" id="GO:0003887">
    <property type="term" value="F:DNA-directed DNA polymerase activity"/>
    <property type="evidence" value="ECO:0007669"/>
    <property type="project" value="InterPro"/>
</dbReference>
<dbReference type="AlphaFoldDB" id="A0AAW6U688"/>
<dbReference type="GO" id="GO:0005829">
    <property type="term" value="C:cytosol"/>
    <property type="evidence" value="ECO:0007669"/>
    <property type="project" value="TreeGrafter"/>
</dbReference>
<comment type="caution">
    <text evidence="2">The sequence shown here is derived from an EMBL/GenBank/DDBJ whole genome shotgun (WGS) entry which is preliminary data.</text>
</comment>
<keyword evidence="2" id="KW-0269">Exonuclease</keyword>
<feature type="domain" description="Exonuclease" evidence="1">
    <location>
        <begin position="6"/>
        <end position="179"/>
    </location>
</feature>
<dbReference type="Gene3D" id="3.30.420.10">
    <property type="entry name" value="Ribonuclease H-like superfamily/Ribonuclease H"/>
    <property type="match status" value="1"/>
</dbReference>
<evidence type="ECO:0000313" key="2">
    <source>
        <dbReference type="EMBL" id="MDI6452315.1"/>
    </source>
</evidence>
<dbReference type="SUPFAM" id="SSF53098">
    <property type="entry name" value="Ribonuclease H-like"/>
    <property type="match status" value="1"/>
</dbReference>
<dbReference type="NCBIfam" id="TIGR00573">
    <property type="entry name" value="dnaq"/>
    <property type="match status" value="1"/>
</dbReference>
<dbReference type="InterPro" id="IPR036397">
    <property type="entry name" value="RNaseH_sf"/>
</dbReference>
<keyword evidence="3" id="KW-1185">Reference proteome</keyword>
<evidence type="ECO:0000259" key="1">
    <source>
        <dbReference type="SMART" id="SM00479"/>
    </source>
</evidence>
<dbReference type="InterPro" id="IPR012337">
    <property type="entry name" value="RNaseH-like_sf"/>
</dbReference>
<dbReference type="GO" id="GO:0045004">
    <property type="term" value="P:DNA replication proofreading"/>
    <property type="evidence" value="ECO:0007669"/>
    <property type="project" value="TreeGrafter"/>
</dbReference>
<keyword evidence="2" id="KW-0540">Nuclease</keyword>
<dbReference type="GO" id="GO:0008408">
    <property type="term" value="F:3'-5' exonuclease activity"/>
    <property type="evidence" value="ECO:0007669"/>
    <property type="project" value="TreeGrafter"/>
</dbReference>
<dbReference type="PANTHER" id="PTHR30231:SF41">
    <property type="entry name" value="DNA POLYMERASE III SUBUNIT EPSILON"/>
    <property type="match status" value="1"/>
</dbReference>
<gene>
    <name evidence="2" type="ORF">QJ521_01955</name>
</gene>
<dbReference type="RefSeq" id="WP_282838730.1">
    <property type="nucleotide sequence ID" value="NZ_JASCXW010000003.1"/>
</dbReference>
<dbReference type="PANTHER" id="PTHR30231">
    <property type="entry name" value="DNA POLYMERASE III SUBUNIT EPSILON"/>
    <property type="match status" value="1"/>
</dbReference>
<dbReference type="Proteomes" id="UP001431532">
    <property type="component" value="Unassembled WGS sequence"/>
</dbReference>
<sequence length="218" mass="25658">MLIHDRILLFDFETTGLYADRDQIIEIGAIVLERVDGKYKITDEMSALVMADRPLPLKITEITKITDEMLLRDGLSQEEAFHQFFKMYQDDRTLLVAYNIQFDLSFLTQFFKKFWDRNFQITNDILDVMAVYKDRHPYPHRLDQAVETYQVDVPNTHRALDDIKATLEALKKMSLEKDNIEKYINVIGYNHKYGVSGVRLPHVKYIAQKGGRREIEYS</sequence>
<protein>
    <submittedName>
        <fullName evidence="2">3'-5' exonuclease</fullName>
    </submittedName>
</protein>
<accession>A0AAW6U688</accession>
<dbReference type="CDD" id="cd06127">
    <property type="entry name" value="DEDDh"/>
    <property type="match status" value="1"/>
</dbReference>
<dbReference type="GO" id="GO:0003677">
    <property type="term" value="F:DNA binding"/>
    <property type="evidence" value="ECO:0007669"/>
    <property type="project" value="InterPro"/>
</dbReference>
<proteinExistence type="predicted"/>
<keyword evidence="2" id="KW-0378">Hydrolase</keyword>
<evidence type="ECO:0000313" key="3">
    <source>
        <dbReference type="Proteomes" id="UP001431532"/>
    </source>
</evidence>
<dbReference type="Pfam" id="PF00929">
    <property type="entry name" value="RNase_T"/>
    <property type="match status" value="1"/>
</dbReference>
<organism evidence="2 3">
    <name type="scientific">Peloplasma aerotolerans</name>
    <dbReference type="NCBI Taxonomy" id="3044389"/>
    <lineage>
        <taxon>Bacteria</taxon>
        <taxon>Bacillati</taxon>
        <taxon>Mycoplasmatota</taxon>
        <taxon>Mollicutes</taxon>
        <taxon>Acholeplasmatales</taxon>
        <taxon>Acholeplasmataceae</taxon>
        <taxon>Peloplasma</taxon>
    </lineage>
</organism>
<dbReference type="EMBL" id="JASCXW010000003">
    <property type="protein sequence ID" value="MDI6452315.1"/>
    <property type="molecule type" value="Genomic_DNA"/>
</dbReference>
<dbReference type="SMART" id="SM00479">
    <property type="entry name" value="EXOIII"/>
    <property type="match status" value="1"/>
</dbReference>
<dbReference type="InterPro" id="IPR013520">
    <property type="entry name" value="Ribonucl_H"/>
</dbReference>